<feature type="transmembrane region" description="Helical" evidence="8">
    <location>
        <begin position="459"/>
        <end position="484"/>
    </location>
</feature>
<dbReference type="InterPro" id="IPR020846">
    <property type="entry name" value="MFS_dom"/>
</dbReference>
<protein>
    <recommendedName>
        <fullName evidence="9">Major facilitator superfamily (MFS) profile domain-containing protein</fullName>
    </recommendedName>
</protein>
<name>A0A7S0RNH8_9CHLO</name>
<dbReference type="InterPro" id="IPR003663">
    <property type="entry name" value="Sugar/inositol_transpt"/>
</dbReference>
<proteinExistence type="inferred from homology"/>
<dbReference type="AlphaFoldDB" id="A0A7S0RNH8"/>
<feature type="transmembrane region" description="Helical" evidence="8">
    <location>
        <begin position="12"/>
        <end position="36"/>
    </location>
</feature>
<evidence type="ECO:0000256" key="3">
    <source>
        <dbReference type="ARBA" id="ARBA00022448"/>
    </source>
</evidence>
<feature type="transmembrane region" description="Helical" evidence="8">
    <location>
        <begin position="87"/>
        <end position="107"/>
    </location>
</feature>
<keyword evidence="3" id="KW-0813">Transport</keyword>
<feature type="transmembrane region" description="Helical" evidence="8">
    <location>
        <begin position="113"/>
        <end position="130"/>
    </location>
</feature>
<accession>A0A7S0RNH8</accession>
<keyword evidence="4 8" id="KW-0812">Transmembrane</keyword>
<evidence type="ECO:0000256" key="5">
    <source>
        <dbReference type="ARBA" id="ARBA00022989"/>
    </source>
</evidence>
<dbReference type="GO" id="GO:0016020">
    <property type="term" value="C:membrane"/>
    <property type="evidence" value="ECO:0007669"/>
    <property type="project" value="UniProtKB-SubCell"/>
</dbReference>
<dbReference type="PROSITE" id="PS50850">
    <property type="entry name" value="MFS"/>
    <property type="match status" value="1"/>
</dbReference>
<feature type="region of interest" description="Disordered" evidence="7">
    <location>
        <begin position="583"/>
        <end position="630"/>
    </location>
</feature>
<sequence>MQNGYGYSSWSFWPRALWFCTASALLGSFQYGYAIACINTVLAPIAAGVSCTSESLINGSIIIGGSIGALVAGVLADRFGPKTAQILSCWAYGIGAVCSGAATGVHLFIAGRILAGLGAGASSLLVPRYIAEVSPTPLRGSLVTLHQVFINIGILVAYSAGIPYDYGVDDVAVLGTTVPWWRVVLCAGALPAMLQLLCLLACRESPVWLESHDKEAADEACIALWGTHAILYEATSHEDEEGAVEQDVLLLGGLGQLKQPLLDGYAHVSATTTSSGAPVVTNGNHFARASATSGSAASNQVPLPSLPGSRHPEAEKGWLGGVFRHEYRSMLVLALGLPLLQQACGINAMILFSSEVFQDAGMSSPIWASILMGAVNVGVSLGAGGALDRVGRRPLMLASYVGMAVCLFTVAVINTVGVAGPSTPAGGDGTPTPAPSPSPSPGGGDGASGDSDDDDGDGVFTAALMLAYVAFYALGAGPITWLYLSEILPIRIKGTVAGLATFLGWGGNLLVAFSFVPLLSSLGFGATFTIYAALSVLGALFVFWRMVETKQKSLRQIESMLLLPPRVTMQSVMAKVNSLSSTRHSRNNSQQLTSPAAGQPPLQQPLLLGQPGLLSQQPTPLHSPQQTRRQ</sequence>
<feature type="compositionally biased region" description="Low complexity" evidence="7">
    <location>
        <begin position="594"/>
        <end position="618"/>
    </location>
</feature>
<feature type="transmembrane region" description="Helical" evidence="8">
    <location>
        <begin position="394"/>
        <end position="413"/>
    </location>
</feature>
<evidence type="ECO:0000256" key="4">
    <source>
        <dbReference type="ARBA" id="ARBA00022692"/>
    </source>
</evidence>
<dbReference type="InterPro" id="IPR005828">
    <property type="entry name" value="MFS_sugar_transport-like"/>
</dbReference>
<keyword evidence="6 8" id="KW-0472">Membrane</keyword>
<dbReference type="GO" id="GO:0022857">
    <property type="term" value="F:transmembrane transporter activity"/>
    <property type="evidence" value="ECO:0007669"/>
    <property type="project" value="InterPro"/>
</dbReference>
<dbReference type="Gene3D" id="1.20.1250.20">
    <property type="entry name" value="MFS general substrate transporter like domains"/>
    <property type="match status" value="2"/>
</dbReference>
<dbReference type="SUPFAM" id="SSF103473">
    <property type="entry name" value="MFS general substrate transporter"/>
    <property type="match status" value="1"/>
</dbReference>
<feature type="transmembrane region" description="Helical" evidence="8">
    <location>
        <begin position="496"/>
        <end position="516"/>
    </location>
</feature>
<feature type="transmembrane region" description="Helical" evidence="8">
    <location>
        <begin position="366"/>
        <end position="387"/>
    </location>
</feature>
<evidence type="ECO:0000256" key="2">
    <source>
        <dbReference type="ARBA" id="ARBA00010992"/>
    </source>
</evidence>
<feature type="transmembrane region" description="Helical" evidence="8">
    <location>
        <begin position="180"/>
        <end position="202"/>
    </location>
</feature>
<feature type="transmembrane region" description="Helical" evidence="8">
    <location>
        <begin position="522"/>
        <end position="544"/>
    </location>
</feature>
<feature type="transmembrane region" description="Helical" evidence="8">
    <location>
        <begin position="142"/>
        <end position="160"/>
    </location>
</feature>
<dbReference type="Pfam" id="PF00083">
    <property type="entry name" value="Sugar_tr"/>
    <property type="match status" value="2"/>
</dbReference>
<feature type="compositionally biased region" description="Polar residues" evidence="7">
    <location>
        <begin position="583"/>
        <end position="593"/>
    </location>
</feature>
<comment type="similarity">
    <text evidence="2">Belongs to the major facilitator superfamily. Sugar transporter (TC 2.A.1.1) family.</text>
</comment>
<dbReference type="InterPro" id="IPR050814">
    <property type="entry name" value="Myo-inositol_Transporter"/>
</dbReference>
<feature type="compositionally biased region" description="Polar residues" evidence="7">
    <location>
        <begin position="619"/>
        <end position="630"/>
    </location>
</feature>
<dbReference type="InterPro" id="IPR005829">
    <property type="entry name" value="Sugar_transporter_CS"/>
</dbReference>
<evidence type="ECO:0000256" key="7">
    <source>
        <dbReference type="SAM" id="MobiDB-lite"/>
    </source>
</evidence>
<evidence type="ECO:0000256" key="1">
    <source>
        <dbReference type="ARBA" id="ARBA00004141"/>
    </source>
</evidence>
<organism evidence="10">
    <name type="scientific">Chlamydomonas leiostraca</name>
    <dbReference type="NCBI Taxonomy" id="1034604"/>
    <lineage>
        <taxon>Eukaryota</taxon>
        <taxon>Viridiplantae</taxon>
        <taxon>Chlorophyta</taxon>
        <taxon>core chlorophytes</taxon>
        <taxon>Chlorophyceae</taxon>
        <taxon>CS clade</taxon>
        <taxon>Chlamydomonadales</taxon>
        <taxon>Chlamydomonadaceae</taxon>
        <taxon>Chlamydomonas</taxon>
    </lineage>
</organism>
<feature type="transmembrane region" description="Helical" evidence="8">
    <location>
        <begin position="331"/>
        <end position="354"/>
    </location>
</feature>
<feature type="domain" description="Major facilitator superfamily (MFS) profile" evidence="9">
    <location>
        <begin position="16"/>
        <end position="550"/>
    </location>
</feature>
<dbReference type="PROSITE" id="PS00217">
    <property type="entry name" value="SUGAR_TRANSPORT_2"/>
    <property type="match status" value="1"/>
</dbReference>
<reference evidence="10" key="1">
    <citation type="submission" date="2021-01" db="EMBL/GenBank/DDBJ databases">
        <authorList>
            <person name="Corre E."/>
            <person name="Pelletier E."/>
            <person name="Niang G."/>
            <person name="Scheremetjew M."/>
            <person name="Finn R."/>
            <person name="Kale V."/>
            <person name="Holt S."/>
            <person name="Cochrane G."/>
            <person name="Meng A."/>
            <person name="Brown T."/>
            <person name="Cohen L."/>
        </authorList>
    </citation>
    <scope>NUCLEOTIDE SEQUENCE</scope>
    <source>
        <strain evidence="10">SAG 11-49</strain>
    </source>
</reference>
<feature type="transmembrane region" description="Helical" evidence="8">
    <location>
        <begin position="56"/>
        <end position="75"/>
    </location>
</feature>
<dbReference type="PANTHER" id="PTHR48020">
    <property type="entry name" value="PROTON MYO-INOSITOL COTRANSPORTER"/>
    <property type="match status" value="1"/>
</dbReference>
<dbReference type="PROSITE" id="PS00216">
    <property type="entry name" value="SUGAR_TRANSPORT_1"/>
    <property type="match status" value="1"/>
</dbReference>
<dbReference type="PANTHER" id="PTHR48020:SF12">
    <property type="entry name" value="PROTON MYO-INOSITOL COTRANSPORTER"/>
    <property type="match status" value="1"/>
</dbReference>
<feature type="region of interest" description="Disordered" evidence="7">
    <location>
        <begin position="423"/>
        <end position="452"/>
    </location>
</feature>
<dbReference type="PRINTS" id="PR00171">
    <property type="entry name" value="SUGRTRNSPORT"/>
</dbReference>
<evidence type="ECO:0000256" key="6">
    <source>
        <dbReference type="ARBA" id="ARBA00023136"/>
    </source>
</evidence>
<evidence type="ECO:0000313" key="10">
    <source>
        <dbReference type="EMBL" id="CAD8682922.1"/>
    </source>
</evidence>
<keyword evidence="5 8" id="KW-1133">Transmembrane helix</keyword>
<evidence type="ECO:0000256" key="8">
    <source>
        <dbReference type="SAM" id="Phobius"/>
    </source>
</evidence>
<dbReference type="EMBL" id="HBFB01019476">
    <property type="protein sequence ID" value="CAD8682922.1"/>
    <property type="molecule type" value="Transcribed_RNA"/>
</dbReference>
<dbReference type="InterPro" id="IPR036259">
    <property type="entry name" value="MFS_trans_sf"/>
</dbReference>
<gene>
    <name evidence="10" type="ORF">CLEI1391_LOCUS10932</name>
</gene>
<comment type="subcellular location">
    <subcellularLocation>
        <location evidence="1">Membrane</location>
        <topology evidence="1">Multi-pass membrane protein</topology>
    </subcellularLocation>
</comment>
<evidence type="ECO:0000259" key="9">
    <source>
        <dbReference type="PROSITE" id="PS50850"/>
    </source>
</evidence>